<evidence type="ECO:0000256" key="2">
    <source>
        <dbReference type="SAM" id="MobiDB-lite"/>
    </source>
</evidence>
<dbReference type="RefSeq" id="WP_184079097.1">
    <property type="nucleotide sequence ID" value="NZ_JACIJP010000002.1"/>
</dbReference>
<proteinExistence type="predicted"/>
<keyword evidence="5" id="KW-1185">Reference proteome</keyword>
<feature type="compositionally biased region" description="Basic residues" evidence="2">
    <location>
        <begin position="427"/>
        <end position="437"/>
    </location>
</feature>
<dbReference type="InterPro" id="IPR022623">
    <property type="entry name" value="Glyco_trans_4"/>
</dbReference>
<reference evidence="4 5" key="1">
    <citation type="submission" date="2020-08" db="EMBL/GenBank/DDBJ databases">
        <title>Genomic Encyclopedia of Type Strains, Phase IV (KMG-IV): sequencing the most valuable type-strain genomes for metagenomic binning, comparative biology and taxonomic classification.</title>
        <authorList>
            <person name="Goeker M."/>
        </authorList>
    </citation>
    <scope>NUCLEOTIDE SEQUENCE [LARGE SCALE GENOMIC DNA]</scope>
    <source>
        <strain evidence="4 5">DSM 102255</strain>
    </source>
</reference>
<dbReference type="Proteomes" id="UP000552700">
    <property type="component" value="Unassembled WGS sequence"/>
</dbReference>
<dbReference type="AlphaFoldDB" id="A0A841IYH0"/>
<dbReference type="PANTHER" id="PTHR46401:SF2">
    <property type="entry name" value="GLYCOSYLTRANSFERASE WBBK-RELATED"/>
    <property type="match status" value="1"/>
</dbReference>
<feature type="domain" description="Glycosyl transferase family 4" evidence="3">
    <location>
        <begin position="29"/>
        <end position="194"/>
    </location>
</feature>
<dbReference type="GO" id="GO:0009103">
    <property type="term" value="P:lipopolysaccharide biosynthetic process"/>
    <property type="evidence" value="ECO:0007669"/>
    <property type="project" value="TreeGrafter"/>
</dbReference>
<dbReference type="PANTHER" id="PTHR46401">
    <property type="entry name" value="GLYCOSYLTRANSFERASE WBBK-RELATED"/>
    <property type="match status" value="1"/>
</dbReference>
<dbReference type="EMBL" id="JACIJP010000002">
    <property type="protein sequence ID" value="MBB6123713.1"/>
    <property type="molecule type" value="Genomic_DNA"/>
</dbReference>
<keyword evidence="1 4" id="KW-0808">Transferase</keyword>
<feature type="region of interest" description="Disordered" evidence="2">
    <location>
        <begin position="410"/>
        <end position="449"/>
    </location>
</feature>
<gene>
    <name evidence="4" type="ORF">FHS92_001442</name>
</gene>
<dbReference type="CDD" id="cd03818">
    <property type="entry name" value="GT4_ExpC-like"/>
    <property type="match status" value="1"/>
</dbReference>
<dbReference type="Gene3D" id="3.40.50.2000">
    <property type="entry name" value="Glycogen Phosphorylase B"/>
    <property type="match status" value="2"/>
</dbReference>
<evidence type="ECO:0000313" key="5">
    <source>
        <dbReference type="Proteomes" id="UP000552700"/>
    </source>
</evidence>
<sequence>MSRALNILFIHQNMPAQFKFLAPALAADGHNVLFLTQACRAQLPGVTEVIYPAPPPRGADTHYYLRQFEDAVLHGQAVVRAINGIVKRGFRPDLIIAHPGWGEAMFLKDVLPKVPLILFAELGYRGRGLDVGFDPEEKSNLSTICRARARNAHLLLSLEAADAAVSPTIWQKASHARMLQPKIDVIFDGIETRVVCPRPDARVTLPDGRTVKRGDPVITYVARNLEPYRGFRTFMRAIPHIQRKRPDADIIIVGGDKVSYGRAPADFPNWRAAMEAEVDFDPARVHFMGKLPYDTYLDVLAVSGAHAYLTYPFVLSWSCMEAMAMGALVIGSDTGPVREVIRDGVNGLLTDFFDPAALADRLTEALDHPARFEGLRQAAIETVRQRYDVEQSLPAWRALIQRVMAAHGGTARADGKSAARPVARPNRSVRRRSAARRRREEPAVGQMQT</sequence>
<organism evidence="4 5">
    <name type="scientific">Sphingobium subterraneum</name>
    <dbReference type="NCBI Taxonomy" id="627688"/>
    <lineage>
        <taxon>Bacteria</taxon>
        <taxon>Pseudomonadati</taxon>
        <taxon>Pseudomonadota</taxon>
        <taxon>Alphaproteobacteria</taxon>
        <taxon>Sphingomonadales</taxon>
        <taxon>Sphingomonadaceae</taxon>
        <taxon>Sphingobium</taxon>
    </lineage>
</organism>
<dbReference type="GO" id="GO:0016757">
    <property type="term" value="F:glycosyltransferase activity"/>
    <property type="evidence" value="ECO:0007669"/>
    <property type="project" value="TreeGrafter"/>
</dbReference>
<name>A0A841IYH0_9SPHN</name>
<accession>A0A841IYH0</accession>
<evidence type="ECO:0000256" key="1">
    <source>
        <dbReference type="ARBA" id="ARBA00022679"/>
    </source>
</evidence>
<comment type="caution">
    <text evidence="4">The sequence shown here is derived from an EMBL/GenBank/DDBJ whole genome shotgun (WGS) entry which is preliminary data.</text>
</comment>
<dbReference type="Pfam" id="PF12000">
    <property type="entry name" value="Glyco_trans_4_3"/>
    <property type="match status" value="1"/>
</dbReference>
<dbReference type="SUPFAM" id="SSF53756">
    <property type="entry name" value="UDP-Glycosyltransferase/glycogen phosphorylase"/>
    <property type="match status" value="1"/>
</dbReference>
<evidence type="ECO:0000313" key="4">
    <source>
        <dbReference type="EMBL" id="MBB6123713.1"/>
    </source>
</evidence>
<dbReference type="Pfam" id="PF13692">
    <property type="entry name" value="Glyco_trans_1_4"/>
    <property type="match status" value="1"/>
</dbReference>
<evidence type="ECO:0000259" key="3">
    <source>
        <dbReference type="Pfam" id="PF12000"/>
    </source>
</evidence>
<protein>
    <submittedName>
        <fullName evidence="4">Glycosyltransferase involved in cell wall biosynthesis</fullName>
    </submittedName>
</protein>